<name>A0A6M3M566_9ZZZZ</name>
<dbReference type="EMBL" id="MT143691">
    <property type="protein sequence ID" value="QJB00396.1"/>
    <property type="molecule type" value="Genomic_DNA"/>
</dbReference>
<evidence type="ECO:0000313" key="2">
    <source>
        <dbReference type="EMBL" id="QJB03736.1"/>
    </source>
</evidence>
<gene>
    <name evidence="1" type="ORF">MM171A00514_0032</name>
    <name evidence="2" type="ORF">MM171B00578_0020</name>
</gene>
<dbReference type="EMBL" id="MT143858">
    <property type="protein sequence ID" value="QJB03736.1"/>
    <property type="molecule type" value="Genomic_DNA"/>
</dbReference>
<sequence length="149" mass="16972">MSDPKYTILDVVDAITTTKDDDIAAATILFLYAEGPETLRSLFDTYDVIVTFHDSRTRPTRHLQDIPVYYPSEFPVHVLTIDKYDAAGALVCTATKMQWKMKVQMRDIIAANAQVGAYTLRIIEESANDRWIAGLKIFEQIYIIEHKEA</sequence>
<organism evidence="1">
    <name type="scientific">viral metagenome</name>
    <dbReference type="NCBI Taxonomy" id="1070528"/>
    <lineage>
        <taxon>unclassified sequences</taxon>
        <taxon>metagenomes</taxon>
        <taxon>organismal metagenomes</taxon>
    </lineage>
</organism>
<evidence type="ECO:0000313" key="1">
    <source>
        <dbReference type="EMBL" id="QJB00396.1"/>
    </source>
</evidence>
<reference evidence="1" key="1">
    <citation type="submission" date="2020-03" db="EMBL/GenBank/DDBJ databases">
        <title>The deep terrestrial virosphere.</title>
        <authorList>
            <person name="Holmfeldt K."/>
            <person name="Nilsson E."/>
            <person name="Simone D."/>
            <person name="Lopez-Fernandez M."/>
            <person name="Wu X."/>
            <person name="de Brujin I."/>
            <person name="Lundin D."/>
            <person name="Andersson A."/>
            <person name="Bertilsson S."/>
            <person name="Dopson M."/>
        </authorList>
    </citation>
    <scope>NUCLEOTIDE SEQUENCE</scope>
    <source>
        <strain evidence="1">MM171A00514</strain>
        <strain evidence="2">MM171B00578</strain>
    </source>
</reference>
<protein>
    <submittedName>
        <fullName evidence="1">Uncharacterized protein</fullName>
    </submittedName>
</protein>
<accession>A0A6M3M566</accession>
<proteinExistence type="predicted"/>
<dbReference type="AlphaFoldDB" id="A0A6M3M566"/>